<dbReference type="AlphaFoldDB" id="A0A4Q9Q518"/>
<keyword evidence="2" id="KW-1185">Reference proteome</keyword>
<accession>A0A4Q9Q518</accession>
<proteinExistence type="predicted"/>
<reference evidence="1 2" key="1">
    <citation type="submission" date="2019-01" db="EMBL/GenBank/DDBJ databases">
        <title>Draft genome sequences of three monokaryotic isolates of the white-rot basidiomycete fungus Dichomitus squalens.</title>
        <authorList>
            <consortium name="DOE Joint Genome Institute"/>
            <person name="Lopez S.C."/>
            <person name="Andreopoulos B."/>
            <person name="Pangilinan J."/>
            <person name="Lipzen A."/>
            <person name="Riley R."/>
            <person name="Ahrendt S."/>
            <person name="Ng V."/>
            <person name="Barry K."/>
            <person name="Daum C."/>
            <person name="Grigoriev I.V."/>
            <person name="Hilden K.S."/>
            <person name="Makela M.R."/>
            <person name="de Vries R.P."/>
        </authorList>
    </citation>
    <scope>NUCLEOTIDE SEQUENCE [LARGE SCALE GENOMIC DNA]</scope>
    <source>
        <strain evidence="1 2">CBS 464.89</strain>
    </source>
</reference>
<organism evidence="1 2">
    <name type="scientific">Dichomitus squalens</name>
    <dbReference type="NCBI Taxonomy" id="114155"/>
    <lineage>
        <taxon>Eukaryota</taxon>
        <taxon>Fungi</taxon>
        <taxon>Dikarya</taxon>
        <taxon>Basidiomycota</taxon>
        <taxon>Agaricomycotina</taxon>
        <taxon>Agaricomycetes</taxon>
        <taxon>Polyporales</taxon>
        <taxon>Polyporaceae</taxon>
        <taxon>Dichomitus</taxon>
    </lineage>
</organism>
<evidence type="ECO:0000313" key="2">
    <source>
        <dbReference type="Proteomes" id="UP000292082"/>
    </source>
</evidence>
<protein>
    <submittedName>
        <fullName evidence="1">Uncharacterized protein</fullName>
    </submittedName>
</protein>
<dbReference type="EMBL" id="ML145093">
    <property type="protein sequence ID" value="TBU62457.1"/>
    <property type="molecule type" value="Genomic_DNA"/>
</dbReference>
<evidence type="ECO:0000313" key="1">
    <source>
        <dbReference type="EMBL" id="TBU62457.1"/>
    </source>
</evidence>
<sequence length="130" mass="14273">RQVCVSGYVTARNVVHASLPHALLAWSADGVGWGTLGARLFDLDVEKISLLTNADGSTFSHLYALPYATTSRCLARTTTLIPCIRAEGRITRFAVMSDVSRRSSSALLGFIYSYRYLPCCHLASHVFFDV</sequence>
<gene>
    <name evidence="1" type="ORF">BD310DRAFT_986211</name>
</gene>
<feature type="non-terminal residue" evidence="1">
    <location>
        <position position="1"/>
    </location>
</feature>
<name>A0A4Q9Q518_9APHY</name>
<dbReference type="Proteomes" id="UP000292082">
    <property type="component" value="Unassembled WGS sequence"/>
</dbReference>